<dbReference type="Proteomes" id="UP000823388">
    <property type="component" value="Chromosome 5N"/>
</dbReference>
<reference evidence="2" key="1">
    <citation type="submission" date="2020-05" db="EMBL/GenBank/DDBJ databases">
        <title>WGS assembly of Panicum virgatum.</title>
        <authorList>
            <person name="Lovell J.T."/>
            <person name="Jenkins J."/>
            <person name="Shu S."/>
            <person name="Juenger T.E."/>
            <person name="Schmutz J."/>
        </authorList>
    </citation>
    <scope>NUCLEOTIDE SEQUENCE</scope>
    <source>
        <strain evidence="2">AP13</strain>
    </source>
</reference>
<feature type="region of interest" description="Disordered" evidence="1">
    <location>
        <begin position="1"/>
        <end position="41"/>
    </location>
</feature>
<name>A0A8T0RMF0_PANVG</name>
<feature type="compositionally biased region" description="Gly residues" evidence="1">
    <location>
        <begin position="1"/>
        <end position="10"/>
    </location>
</feature>
<sequence length="124" mass="13807">MPLGSAGGRPRGATQARRRAARGVVEEERAPGAQASDSTGMDLELGRLLGEHREGMVVRTGLRCHHGLYPILCCNWSGSTVGRRFLSCSQVEQPCEFKYWIDQEFSGRARRVIEDLVSMRQTLM</sequence>
<protein>
    <recommendedName>
        <fullName evidence="4">Zinc finger GRF-type domain-containing protein</fullName>
    </recommendedName>
</protein>
<organism evidence="2 3">
    <name type="scientific">Panicum virgatum</name>
    <name type="common">Blackwell switchgrass</name>
    <dbReference type="NCBI Taxonomy" id="38727"/>
    <lineage>
        <taxon>Eukaryota</taxon>
        <taxon>Viridiplantae</taxon>
        <taxon>Streptophyta</taxon>
        <taxon>Embryophyta</taxon>
        <taxon>Tracheophyta</taxon>
        <taxon>Spermatophyta</taxon>
        <taxon>Magnoliopsida</taxon>
        <taxon>Liliopsida</taxon>
        <taxon>Poales</taxon>
        <taxon>Poaceae</taxon>
        <taxon>PACMAD clade</taxon>
        <taxon>Panicoideae</taxon>
        <taxon>Panicodae</taxon>
        <taxon>Paniceae</taxon>
        <taxon>Panicinae</taxon>
        <taxon>Panicum</taxon>
        <taxon>Panicum sect. Hiantes</taxon>
    </lineage>
</organism>
<evidence type="ECO:0000313" key="3">
    <source>
        <dbReference type="Proteomes" id="UP000823388"/>
    </source>
</evidence>
<evidence type="ECO:0008006" key="4">
    <source>
        <dbReference type="Google" id="ProtNLM"/>
    </source>
</evidence>
<evidence type="ECO:0000256" key="1">
    <source>
        <dbReference type="SAM" id="MobiDB-lite"/>
    </source>
</evidence>
<comment type="caution">
    <text evidence="2">The sequence shown here is derived from an EMBL/GenBank/DDBJ whole genome shotgun (WGS) entry which is preliminary data.</text>
</comment>
<proteinExistence type="predicted"/>
<dbReference type="AlphaFoldDB" id="A0A8T0RMF0"/>
<accession>A0A8T0RMF0</accession>
<evidence type="ECO:0000313" key="2">
    <source>
        <dbReference type="EMBL" id="KAG2586315.1"/>
    </source>
</evidence>
<dbReference type="EMBL" id="CM029046">
    <property type="protein sequence ID" value="KAG2586315.1"/>
    <property type="molecule type" value="Genomic_DNA"/>
</dbReference>
<keyword evidence="3" id="KW-1185">Reference proteome</keyword>
<gene>
    <name evidence="2" type="ORF">PVAP13_5NG044700</name>
</gene>